<name>A0A382EXS1_9ZZZZ</name>
<dbReference type="EMBL" id="UINC01046781">
    <property type="protein sequence ID" value="SVB55219.1"/>
    <property type="molecule type" value="Genomic_DNA"/>
</dbReference>
<organism evidence="1">
    <name type="scientific">marine metagenome</name>
    <dbReference type="NCBI Taxonomy" id="408172"/>
    <lineage>
        <taxon>unclassified sequences</taxon>
        <taxon>metagenomes</taxon>
        <taxon>ecological metagenomes</taxon>
    </lineage>
</organism>
<dbReference type="AlphaFoldDB" id="A0A382EXS1"/>
<evidence type="ECO:0000313" key="1">
    <source>
        <dbReference type="EMBL" id="SVB55219.1"/>
    </source>
</evidence>
<proteinExistence type="predicted"/>
<accession>A0A382EXS1</accession>
<sequence>PRLRSDQIGREVHDAEALGDVVLGLWGACVRPLAVLGIHLAADAVQVEAPGVSRLRRHVRGGVDERTEGNGDLGDKAGVLIALVIEGAVDLRGRRQLRRVGPGWLRELEAVEDGAEDVDLEVVVVTNVGSRSCPSRTRAGAGAA</sequence>
<gene>
    <name evidence="1" type="ORF">METZ01_LOCUS208073</name>
</gene>
<feature type="non-terminal residue" evidence="1">
    <location>
        <position position="1"/>
    </location>
</feature>
<protein>
    <submittedName>
        <fullName evidence="1">Uncharacterized protein</fullName>
    </submittedName>
</protein>
<reference evidence="1" key="1">
    <citation type="submission" date="2018-05" db="EMBL/GenBank/DDBJ databases">
        <authorList>
            <person name="Lanie J.A."/>
            <person name="Ng W.-L."/>
            <person name="Kazmierczak K.M."/>
            <person name="Andrzejewski T.M."/>
            <person name="Davidsen T.M."/>
            <person name="Wayne K.J."/>
            <person name="Tettelin H."/>
            <person name="Glass J.I."/>
            <person name="Rusch D."/>
            <person name="Podicherti R."/>
            <person name="Tsui H.-C.T."/>
            <person name="Winkler M.E."/>
        </authorList>
    </citation>
    <scope>NUCLEOTIDE SEQUENCE</scope>
</reference>